<dbReference type="Proteomes" id="UP000249396">
    <property type="component" value="Unassembled WGS sequence"/>
</dbReference>
<reference evidence="1 2" key="1">
    <citation type="journal article" date="2018" name="Aquat. Microb. Ecol.">
        <title>Gammaproteobacterial methanotrophs dominate.</title>
        <authorList>
            <person name="Rissanen A.J."/>
            <person name="Saarenheimo J."/>
            <person name="Tiirola M."/>
            <person name="Peura S."/>
            <person name="Aalto S.L."/>
            <person name="Karvinen A."/>
            <person name="Nykanen H."/>
        </authorList>
    </citation>
    <scope>NUCLEOTIDE SEQUENCE [LARGE SCALE GENOMIC DNA]</scope>
    <source>
        <strain evidence="1">AMbin10</strain>
    </source>
</reference>
<name>A0A2W4SE94_9GAMM</name>
<proteinExistence type="predicted"/>
<sequence length="86" mass="10013">MDVTLGLLVFQLVVVLSLIQHKVSDKVYCERPSIEKFVSLVEARQLVFELIMHELDGGRVRNHGYPWRLVNEDFLSDLFSLQVKVR</sequence>
<dbReference type="AlphaFoldDB" id="A0A2W4SE94"/>
<dbReference type="EMBL" id="QJPH01000446">
    <property type="protein sequence ID" value="PZN73780.1"/>
    <property type="molecule type" value="Genomic_DNA"/>
</dbReference>
<protein>
    <submittedName>
        <fullName evidence="1">Uncharacterized protein</fullName>
    </submittedName>
</protein>
<organism evidence="1 2">
    <name type="scientific">Candidatus Methylumidiphilus alinenensis</name>
    <dbReference type="NCBI Taxonomy" id="2202197"/>
    <lineage>
        <taxon>Bacteria</taxon>
        <taxon>Pseudomonadati</taxon>
        <taxon>Pseudomonadota</taxon>
        <taxon>Gammaproteobacteria</taxon>
        <taxon>Methylococcales</taxon>
        <taxon>Candidatus Methylumidiphilus</taxon>
    </lineage>
</organism>
<gene>
    <name evidence="1" type="ORF">DM484_22250</name>
</gene>
<evidence type="ECO:0000313" key="2">
    <source>
        <dbReference type="Proteomes" id="UP000249396"/>
    </source>
</evidence>
<accession>A0A2W4SE94</accession>
<comment type="caution">
    <text evidence="1">The sequence shown here is derived from an EMBL/GenBank/DDBJ whole genome shotgun (WGS) entry which is preliminary data.</text>
</comment>
<evidence type="ECO:0000313" key="1">
    <source>
        <dbReference type="EMBL" id="PZN73780.1"/>
    </source>
</evidence>